<keyword evidence="5" id="KW-0862">Zinc</keyword>
<evidence type="ECO:0000313" key="8">
    <source>
        <dbReference type="Proteomes" id="UP000283063"/>
    </source>
</evidence>
<dbReference type="GO" id="GO:0046872">
    <property type="term" value="F:metal ion binding"/>
    <property type="evidence" value="ECO:0007669"/>
    <property type="project" value="UniProtKB-KW"/>
</dbReference>
<keyword evidence="8" id="KW-1185">Reference proteome</keyword>
<dbReference type="CDD" id="cd07729">
    <property type="entry name" value="AHL_lactonase_MBL-fold"/>
    <property type="match status" value="1"/>
</dbReference>
<comment type="cofactor">
    <cofactor evidence="1">
        <name>Zn(2+)</name>
        <dbReference type="ChEBI" id="CHEBI:29105"/>
    </cofactor>
</comment>
<dbReference type="PANTHER" id="PTHR42978">
    <property type="entry name" value="QUORUM-QUENCHING LACTONASE YTNP-RELATED-RELATED"/>
    <property type="match status" value="1"/>
</dbReference>
<proteinExistence type="inferred from homology"/>
<dbReference type="RefSeq" id="WP_127749207.1">
    <property type="nucleotide sequence ID" value="NZ_CP033219.1"/>
</dbReference>
<evidence type="ECO:0000259" key="6">
    <source>
        <dbReference type="SMART" id="SM00849"/>
    </source>
</evidence>
<dbReference type="Pfam" id="PF00753">
    <property type="entry name" value="Lactamase_B"/>
    <property type="match status" value="1"/>
</dbReference>
<sequence>MQAKGYLKGRPISLHVLDYGLFKVHANGRVIGICGFLIQTDAGESILVDTGFPQKYAEDKAAATAEDKLYEFGEVLVCEMANMPAAQLALAGIKPDQINLHILTHTHIDHVGGLGDFPQAPILVSGAERRLPKPLYWGDVQPLEWPDQEYLVIEDDVEVGPGFRVLTSPGHAPGQLALLLELPETGQVLLTSDAISRPAEINEKFAGSWDEAKAIASADRLMNLAKETGAFVIYGHSPEQWPNLKKSPAAYT</sequence>
<dbReference type="OrthoDB" id="9773738at2"/>
<dbReference type="SUPFAM" id="SSF56281">
    <property type="entry name" value="Metallo-hydrolase/oxidoreductase"/>
    <property type="match status" value="1"/>
</dbReference>
<evidence type="ECO:0000256" key="2">
    <source>
        <dbReference type="ARBA" id="ARBA00007749"/>
    </source>
</evidence>
<evidence type="ECO:0000256" key="4">
    <source>
        <dbReference type="ARBA" id="ARBA00022801"/>
    </source>
</evidence>
<feature type="domain" description="Metallo-beta-lactamase" evidence="6">
    <location>
        <begin position="32"/>
        <end position="236"/>
    </location>
</feature>
<name>A0A3T0N3P4_9RHOB</name>
<dbReference type="InterPro" id="IPR036866">
    <property type="entry name" value="RibonucZ/Hydroxyglut_hydro"/>
</dbReference>
<dbReference type="PANTHER" id="PTHR42978:SF2">
    <property type="entry name" value="102 KBASES UNSTABLE REGION: FROM 1 TO 119443"/>
    <property type="match status" value="1"/>
</dbReference>
<dbReference type="Proteomes" id="UP000283063">
    <property type="component" value="Chromosome"/>
</dbReference>
<dbReference type="AlphaFoldDB" id="A0A3T0N3P4"/>
<protein>
    <submittedName>
        <fullName evidence="7">N-acyl homoserine lactonase family protein</fullName>
    </submittedName>
</protein>
<dbReference type="InterPro" id="IPR001279">
    <property type="entry name" value="Metallo-B-lactamas"/>
</dbReference>
<evidence type="ECO:0000256" key="5">
    <source>
        <dbReference type="ARBA" id="ARBA00022833"/>
    </source>
</evidence>
<comment type="similarity">
    <text evidence="2">Belongs to the metallo-beta-lactamase superfamily.</text>
</comment>
<dbReference type="Gene3D" id="3.60.15.10">
    <property type="entry name" value="Ribonuclease Z/Hydroxyacylglutathione hydrolase-like"/>
    <property type="match status" value="1"/>
</dbReference>
<evidence type="ECO:0000256" key="1">
    <source>
        <dbReference type="ARBA" id="ARBA00001947"/>
    </source>
</evidence>
<keyword evidence="4" id="KW-0378">Hydrolase</keyword>
<accession>A0A3T0N3P4</accession>
<dbReference type="InterPro" id="IPR051013">
    <property type="entry name" value="MBL_superfamily_lactonases"/>
</dbReference>
<keyword evidence="3" id="KW-0479">Metal-binding</keyword>
<dbReference type="GO" id="GO:0016787">
    <property type="term" value="F:hydrolase activity"/>
    <property type="evidence" value="ECO:0007669"/>
    <property type="project" value="UniProtKB-KW"/>
</dbReference>
<reference evidence="7 8" key="1">
    <citation type="submission" date="2018-10" db="EMBL/GenBank/DDBJ databases">
        <title>Parasedimentitalea marina sp. nov., a psychrophilic bacterium isolated from deep seawater of the New Britain Trench.</title>
        <authorList>
            <person name="Cao J."/>
        </authorList>
    </citation>
    <scope>NUCLEOTIDE SEQUENCE [LARGE SCALE GENOMIC DNA]</scope>
    <source>
        <strain evidence="7 8">W43</strain>
    </source>
</reference>
<dbReference type="SMART" id="SM00849">
    <property type="entry name" value="Lactamase_B"/>
    <property type="match status" value="1"/>
</dbReference>
<evidence type="ECO:0000256" key="3">
    <source>
        <dbReference type="ARBA" id="ARBA00022723"/>
    </source>
</evidence>
<dbReference type="KEGG" id="sedi:EBB79_12700"/>
<evidence type="ECO:0000313" key="7">
    <source>
        <dbReference type="EMBL" id="AZV78648.1"/>
    </source>
</evidence>
<gene>
    <name evidence="7" type="ORF">EBB79_12700</name>
</gene>
<dbReference type="EMBL" id="CP033219">
    <property type="protein sequence ID" value="AZV78648.1"/>
    <property type="molecule type" value="Genomic_DNA"/>
</dbReference>
<organism evidence="7 8">
    <name type="scientific">Parasedimentitalea marina</name>
    <dbReference type="NCBI Taxonomy" id="2483033"/>
    <lineage>
        <taxon>Bacteria</taxon>
        <taxon>Pseudomonadati</taxon>
        <taxon>Pseudomonadota</taxon>
        <taxon>Alphaproteobacteria</taxon>
        <taxon>Rhodobacterales</taxon>
        <taxon>Paracoccaceae</taxon>
        <taxon>Parasedimentitalea</taxon>
    </lineage>
</organism>